<proteinExistence type="predicted"/>
<keyword evidence="3" id="KW-1185">Reference proteome</keyword>
<dbReference type="AlphaFoldDB" id="A0A401THZ1"/>
<feature type="region of interest" description="Disordered" evidence="1">
    <location>
        <begin position="18"/>
        <end position="59"/>
    </location>
</feature>
<comment type="caution">
    <text evidence="2">The sequence shown here is derived from an EMBL/GenBank/DDBJ whole genome shotgun (WGS) entry which is preliminary data.</text>
</comment>
<evidence type="ECO:0000256" key="1">
    <source>
        <dbReference type="SAM" id="MobiDB-lite"/>
    </source>
</evidence>
<name>A0A401THZ1_CHIPU</name>
<dbReference type="EMBL" id="BEZZ01073176">
    <property type="protein sequence ID" value="GCC42280.1"/>
    <property type="molecule type" value="Genomic_DNA"/>
</dbReference>
<gene>
    <name evidence="2" type="ORF">chiPu_0026140</name>
</gene>
<protein>
    <submittedName>
        <fullName evidence="2">Uncharacterized protein</fullName>
    </submittedName>
</protein>
<organism evidence="2 3">
    <name type="scientific">Chiloscyllium punctatum</name>
    <name type="common">Brownbanded bambooshark</name>
    <name type="synonym">Hemiscyllium punctatum</name>
    <dbReference type="NCBI Taxonomy" id="137246"/>
    <lineage>
        <taxon>Eukaryota</taxon>
        <taxon>Metazoa</taxon>
        <taxon>Chordata</taxon>
        <taxon>Craniata</taxon>
        <taxon>Vertebrata</taxon>
        <taxon>Chondrichthyes</taxon>
        <taxon>Elasmobranchii</taxon>
        <taxon>Galeomorphii</taxon>
        <taxon>Galeoidea</taxon>
        <taxon>Orectolobiformes</taxon>
        <taxon>Hemiscylliidae</taxon>
        <taxon>Chiloscyllium</taxon>
    </lineage>
</organism>
<evidence type="ECO:0000313" key="2">
    <source>
        <dbReference type="EMBL" id="GCC42280.1"/>
    </source>
</evidence>
<accession>A0A401THZ1</accession>
<dbReference type="Proteomes" id="UP000287033">
    <property type="component" value="Unassembled WGS sequence"/>
</dbReference>
<reference evidence="2 3" key="1">
    <citation type="journal article" date="2018" name="Nat. Ecol. Evol.">
        <title>Shark genomes provide insights into elasmobranch evolution and the origin of vertebrates.</title>
        <authorList>
            <person name="Hara Y"/>
            <person name="Yamaguchi K"/>
            <person name="Onimaru K"/>
            <person name="Kadota M"/>
            <person name="Koyanagi M"/>
            <person name="Keeley SD"/>
            <person name="Tatsumi K"/>
            <person name="Tanaka K"/>
            <person name="Motone F"/>
            <person name="Kageyama Y"/>
            <person name="Nozu R"/>
            <person name="Adachi N"/>
            <person name="Nishimura O"/>
            <person name="Nakagawa R"/>
            <person name="Tanegashima C"/>
            <person name="Kiyatake I"/>
            <person name="Matsumoto R"/>
            <person name="Murakumo K"/>
            <person name="Nishida K"/>
            <person name="Terakita A"/>
            <person name="Kuratani S"/>
            <person name="Sato K"/>
            <person name="Hyodo S Kuraku.S."/>
        </authorList>
    </citation>
    <scope>NUCLEOTIDE SEQUENCE [LARGE SCALE GENOMIC DNA]</scope>
</reference>
<sequence length="69" mass="7534">MSVLTFFGDGFQFRRRPARRGVTRSGRDTLSSAAPPKSGKMAGRRPSARTRCPLNGEGRRAKSCLHCPA</sequence>
<evidence type="ECO:0000313" key="3">
    <source>
        <dbReference type="Proteomes" id="UP000287033"/>
    </source>
</evidence>